<dbReference type="Proteomes" id="UP000783253">
    <property type="component" value="Unassembled WGS sequence"/>
</dbReference>
<proteinExistence type="predicted"/>
<reference evidence="1 2" key="1">
    <citation type="submission" date="2021-08" db="EMBL/GenBank/DDBJ databases">
        <title>Comparative Genomics Analysis of the Genus Qipengyuania Reveals Extensive Genetic Diversity and Metabolic Versatility, Including the Description of Fifteen Novel Species.</title>
        <authorList>
            <person name="Liu Y."/>
        </authorList>
    </citation>
    <scope>NUCLEOTIDE SEQUENCE [LARGE SCALE GENOMIC DNA]</scope>
    <source>
        <strain evidence="1 2">1NDH17</strain>
    </source>
</reference>
<gene>
    <name evidence="1" type="ORF">K3152_06885</name>
</gene>
<name>A0ABS7IWQ5_9SPHN</name>
<sequence>MSLLALSLALAGGGEKSTRSDDAIDGLWSGTLGRTAITACFANGRGSYYYDKYLIPIPLRDGKDGARWTEGHMTGGPAWSLARTGDDRATGEWSDGKRSLPIRLEQREWTASEEGWEDACSSREFFAPRLFEPVFVTEPAQLGGWTYEKVIWQPPAHFDDNQFDGFRFDADKPGDAAIGIELGKQRPTGRSDDLYIQCSMDSVSSFGNDGSVSITAEPIFANARWLSVEDTQAYFCAGAHPAYSWSYRVFDRASGVEITPQEAWLNRAAFTPGEYGGFELQDVLRDLLQREYDPEQDDECREAIGWGGSWTISLVAEGLRFIPSMPHAMFACTAPIALSWSDLEPYLSEEGERVRDFVEN</sequence>
<accession>A0ABS7IWQ5</accession>
<dbReference type="EMBL" id="JAIGNK010000002">
    <property type="protein sequence ID" value="MBX7457967.1"/>
    <property type="molecule type" value="Genomic_DNA"/>
</dbReference>
<dbReference type="RefSeq" id="WP_221573375.1">
    <property type="nucleotide sequence ID" value="NZ_JAIGNK010000002.1"/>
</dbReference>
<evidence type="ECO:0000313" key="2">
    <source>
        <dbReference type="Proteomes" id="UP000783253"/>
    </source>
</evidence>
<keyword evidence="2" id="KW-1185">Reference proteome</keyword>
<comment type="caution">
    <text evidence="1">The sequence shown here is derived from an EMBL/GenBank/DDBJ whole genome shotgun (WGS) entry which is preliminary data.</text>
</comment>
<evidence type="ECO:0000313" key="1">
    <source>
        <dbReference type="EMBL" id="MBX7457967.1"/>
    </source>
</evidence>
<protein>
    <submittedName>
        <fullName evidence="1">Uncharacterized protein</fullName>
    </submittedName>
</protein>
<organism evidence="1 2">
    <name type="scientific">Qipengyuania polymorpha</name>
    <dbReference type="NCBI Taxonomy" id="2867234"/>
    <lineage>
        <taxon>Bacteria</taxon>
        <taxon>Pseudomonadati</taxon>
        <taxon>Pseudomonadota</taxon>
        <taxon>Alphaproteobacteria</taxon>
        <taxon>Sphingomonadales</taxon>
        <taxon>Erythrobacteraceae</taxon>
        <taxon>Qipengyuania</taxon>
    </lineage>
</organism>